<protein>
    <submittedName>
        <fullName evidence="2">Putative ovule protein</fullName>
    </submittedName>
</protein>
<organism evidence="2">
    <name type="scientific">Solanum chacoense</name>
    <name type="common">Chaco potato</name>
    <dbReference type="NCBI Taxonomy" id="4108"/>
    <lineage>
        <taxon>Eukaryota</taxon>
        <taxon>Viridiplantae</taxon>
        <taxon>Streptophyta</taxon>
        <taxon>Embryophyta</taxon>
        <taxon>Tracheophyta</taxon>
        <taxon>Spermatophyta</taxon>
        <taxon>Magnoliopsida</taxon>
        <taxon>eudicotyledons</taxon>
        <taxon>Gunneridae</taxon>
        <taxon>Pentapetalae</taxon>
        <taxon>asterids</taxon>
        <taxon>lamiids</taxon>
        <taxon>Solanales</taxon>
        <taxon>Solanaceae</taxon>
        <taxon>Solanoideae</taxon>
        <taxon>Solaneae</taxon>
        <taxon>Solanum</taxon>
    </lineage>
</organism>
<proteinExistence type="predicted"/>
<sequence length="186" mass="20987">MWGAILKQNMLKFRTNKRWRFCYGSIITRYLRALLIEKEVHDVWPLRAPHLVCHLVDVTRTKAHDPSQGPVLTVIDRKARDNSWMGCMFGMAELQLRIGGRSVTEDEMETLAKRYPLTDSAMYMCRMGLAFQEPIDDDDATADEEYGSKEDELDDTGLGDDDTDAGDGDGNAASMAMDFAINVATR</sequence>
<dbReference type="EMBL" id="GEDG01020552">
    <property type="protein sequence ID" value="JAP19025.1"/>
    <property type="molecule type" value="Transcribed_RNA"/>
</dbReference>
<feature type="compositionally biased region" description="Acidic residues" evidence="1">
    <location>
        <begin position="136"/>
        <end position="167"/>
    </location>
</feature>
<evidence type="ECO:0000313" key="2">
    <source>
        <dbReference type="EMBL" id="JAP19025.1"/>
    </source>
</evidence>
<dbReference type="AlphaFoldDB" id="A0A0V0HEY4"/>
<feature type="region of interest" description="Disordered" evidence="1">
    <location>
        <begin position="136"/>
        <end position="171"/>
    </location>
</feature>
<accession>A0A0V0HEY4</accession>
<name>A0A0V0HEY4_SOLCH</name>
<evidence type="ECO:0000256" key="1">
    <source>
        <dbReference type="SAM" id="MobiDB-lite"/>
    </source>
</evidence>
<reference evidence="2" key="1">
    <citation type="submission" date="2015-12" db="EMBL/GenBank/DDBJ databases">
        <title>Gene expression during late stages of embryo sac development: a critical building block for successful pollen-pistil interactions.</title>
        <authorList>
            <person name="Liu Y."/>
            <person name="Joly V."/>
            <person name="Sabar M."/>
            <person name="Matton D.P."/>
        </authorList>
    </citation>
    <scope>NUCLEOTIDE SEQUENCE</scope>
</reference>